<feature type="compositionally biased region" description="Low complexity" evidence="1">
    <location>
        <begin position="134"/>
        <end position="146"/>
    </location>
</feature>
<gene>
    <name evidence="2" type="ORF">Mic7113_4913</name>
</gene>
<dbReference type="Proteomes" id="UP000010471">
    <property type="component" value="Chromosome"/>
</dbReference>
<evidence type="ECO:0000313" key="3">
    <source>
        <dbReference type="Proteomes" id="UP000010471"/>
    </source>
</evidence>
<evidence type="ECO:0000313" key="2">
    <source>
        <dbReference type="EMBL" id="AFZ20575.1"/>
    </source>
</evidence>
<dbReference type="KEGG" id="mic:Mic7113_4913"/>
<organism evidence="2 3">
    <name type="scientific">Allocoleopsis franciscana PCC 7113</name>
    <dbReference type="NCBI Taxonomy" id="1173027"/>
    <lineage>
        <taxon>Bacteria</taxon>
        <taxon>Bacillati</taxon>
        <taxon>Cyanobacteriota</taxon>
        <taxon>Cyanophyceae</taxon>
        <taxon>Coleofasciculales</taxon>
        <taxon>Coleofasciculaceae</taxon>
        <taxon>Allocoleopsis</taxon>
        <taxon>Allocoleopsis franciscana</taxon>
    </lineage>
</organism>
<dbReference type="Gene3D" id="2.60.120.260">
    <property type="entry name" value="Galactose-binding domain-like"/>
    <property type="match status" value="1"/>
</dbReference>
<accession>K9WJL7</accession>
<dbReference type="InterPro" id="IPR008979">
    <property type="entry name" value="Galactose-bd-like_sf"/>
</dbReference>
<protein>
    <submittedName>
        <fullName evidence="2">Putative carbohydrate binding protein</fullName>
    </submittedName>
</protein>
<keyword evidence="3" id="KW-1185">Reference proteome</keyword>
<dbReference type="EMBL" id="CP003630">
    <property type="protein sequence ID" value="AFZ20575.1"/>
    <property type="molecule type" value="Genomic_DNA"/>
</dbReference>
<dbReference type="AlphaFoldDB" id="K9WJL7"/>
<dbReference type="SUPFAM" id="SSF49785">
    <property type="entry name" value="Galactose-binding domain-like"/>
    <property type="match status" value="1"/>
</dbReference>
<name>K9WJL7_9CYAN</name>
<feature type="region of interest" description="Disordered" evidence="1">
    <location>
        <begin position="117"/>
        <end position="146"/>
    </location>
</feature>
<sequence>MPIGDKLALASLLVAVLAAIPAWLAIRPQPRPSKCTYAGRVLNEETLKAIDGAKVSLDYKSYPYVEDTNKEGIYRFVIPCAGDSAVAEVRVEAEGYELYSREVPLLEKIETIRLKPTNRNDIAPRTQTPITNTPTPSSLSDSSISNPKPTLQTVPLFQDGFEQGTDLWNKTEKFISTEGRTGKGIQVSYFDKTEKFAARIHQRMPVMFKSGKTYRASTWCKADEKAICQIWLGDSGSNSTPAYEHEVSDRRQGNGKWQHLTTPPLTMHHDEDMYLYLYSINFGTSATYDDILLEEVRNP</sequence>
<evidence type="ECO:0000256" key="1">
    <source>
        <dbReference type="SAM" id="MobiDB-lite"/>
    </source>
</evidence>
<feature type="compositionally biased region" description="Polar residues" evidence="1">
    <location>
        <begin position="117"/>
        <end position="133"/>
    </location>
</feature>
<proteinExistence type="predicted"/>
<reference evidence="2 3" key="1">
    <citation type="submission" date="2012-06" db="EMBL/GenBank/DDBJ databases">
        <title>Finished chromosome of genome of Microcoleus sp. PCC 7113.</title>
        <authorList>
            <consortium name="US DOE Joint Genome Institute"/>
            <person name="Gugger M."/>
            <person name="Coursin T."/>
            <person name="Rippka R."/>
            <person name="Tandeau De Marsac N."/>
            <person name="Huntemann M."/>
            <person name="Wei C.-L."/>
            <person name="Han J."/>
            <person name="Detter J.C."/>
            <person name="Han C."/>
            <person name="Tapia R."/>
            <person name="Chen A."/>
            <person name="Kyrpides N."/>
            <person name="Mavromatis K."/>
            <person name="Markowitz V."/>
            <person name="Szeto E."/>
            <person name="Ivanova N."/>
            <person name="Pagani I."/>
            <person name="Pati A."/>
            <person name="Goodwin L."/>
            <person name="Nordberg H.P."/>
            <person name="Cantor M.N."/>
            <person name="Hua S.X."/>
            <person name="Woyke T."/>
            <person name="Kerfeld C.A."/>
        </authorList>
    </citation>
    <scope>NUCLEOTIDE SEQUENCE [LARGE SCALE GENOMIC DNA]</scope>
    <source>
        <strain evidence="2 3">PCC 7113</strain>
    </source>
</reference>
<dbReference type="HOGENOM" id="CLU_930043_0_0_3"/>
<dbReference type="Gene3D" id="2.60.40.1120">
    <property type="entry name" value="Carboxypeptidase-like, regulatory domain"/>
    <property type="match status" value="1"/>
</dbReference>
<dbReference type="STRING" id="1173027.Mic7113_4913"/>
<dbReference type="RefSeq" id="WP_015184710.1">
    <property type="nucleotide sequence ID" value="NC_019738.1"/>
</dbReference>